<dbReference type="EMBL" id="PXWF02000284">
    <property type="protein sequence ID" value="PWF43154.1"/>
    <property type="molecule type" value="Genomic_DNA"/>
</dbReference>
<name>A0A2U2HFQ7_9BURK</name>
<evidence type="ECO:0000313" key="2">
    <source>
        <dbReference type="EMBL" id="PWF43154.1"/>
    </source>
</evidence>
<organism evidence="2 3">
    <name type="scientific">Massilia glaciei</name>
    <dbReference type="NCBI Taxonomy" id="1524097"/>
    <lineage>
        <taxon>Bacteria</taxon>
        <taxon>Pseudomonadati</taxon>
        <taxon>Pseudomonadota</taxon>
        <taxon>Betaproteobacteria</taxon>
        <taxon>Burkholderiales</taxon>
        <taxon>Oxalobacteraceae</taxon>
        <taxon>Telluria group</taxon>
        <taxon>Massilia</taxon>
    </lineage>
</organism>
<gene>
    <name evidence="2" type="ORF">C7C56_021375</name>
</gene>
<dbReference type="InterPro" id="IPR002734">
    <property type="entry name" value="RibDG_C"/>
</dbReference>
<evidence type="ECO:0000313" key="3">
    <source>
        <dbReference type="Proteomes" id="UP000241421"/>
    </source>
</evidence>
<dbReference type="AlphaFoldDB" id="A0A2U2HFQ7"/>
<dbReference type="PANTHER" id="PTHR38011:SF2">
    <property type="entry name" value="BIFUNCTIONAL DEAMINASE-REDUCTASE DOMAIN PROTEIN"/>
    <property type="match status" value="1"/>
</dbReference>
<protein>
    <submittedName>
        <fullName evidence="2">Deaminase</fullName>
    </submittedName>
</protein>
<dbReference type="OrthoDB" id="9782335at2"/>
<sequence length="191" mass="21371">MGLLTFSINVTLDGCVDHQEGIADDETHAHFTGLMDECGAMLWGRVTYEMMESYWPAVARGDAEAPPAMREWAVKLEAKLKYVVSSTRQDFPWTNSHHIAGNLRTDVQKLKDATPNGVLLGSGKLATELDRLDLIDEYKLLVHPRIAGHGPTLYESGLPSTRRLELISARPLRSGAVAMHYRRALTRKWVM</sequence>
<proteinExistence type="predicted"/>
<keyword evidence="3" id="KW-1185">Reference proteome</keyword>
<reference evidence="2 3" key="1">
    <citation type="submission" date="2018-04" db="EMBL/GenBank/DDBJ databases">
        <title>Massilia violaceinigra sp. nov., a novel purple-pigmented bacterium isolated from Tianshan glacier, Xinjiang, China.</title>
        <authorList>
            <person name="Wang H."/>
        </authorList>
    </citation>
    <scope>NUCLEOTIDE SEQUENCE [LARGE SCALE GENOMIC DNA]</scope>
    <source>
        <strain evidence="2 3">B448-2</strain>
    </source>
</reference>
<dbReference type="SUPFAM" id="SSF53597">
    <property type="entry name" value="Dihydrofolate reductase-like"/>
    <property type="match status" value="1"/>
</dbReference>
<dbReference type="GO" id="GO:0009231">
    <property type="term" value="P:riboflavin biosynthetic process"/>
    <property type="evidence" value="ECO:0007669"/>
    <property type="project" value="InterPro"/>
</dbReference>
<dbReference type="Pfam" id="PF01872">
    <property type="entry name" value="RibD_C"/>
    <property type="match status" value="1"/>
</dbReference>
<accession>A0A2U2HFQ7</accession>
<dbReference type="GO" id="GO:0008703">
    <property type="term" value="F:5-amino-6-(5-phosphoribosylamino)uracil reductase activity"/>
    <property type="evidence" value="ECO:0007669"/>
    <property type="project" value="InterPro"/>
</dbReference>
<comment type="caution">
    <text evidence="2">The sequence shown here is derived from an EMBL/GenBank/DDBJ whole genome shotgun (WGS) entry which is preliminary data.</text>
</comment>
<dbReference type="RefSeq" id="WP_106759376.1">
    <property type="nucleotide sequence ID" value="NZ_PXWF02000284.1"/>
</dbReference>
<dbReference type="InterPro" id="IPR024072">
    <property type="entry name" value="DHFR-like_dom_sf"/>
</dbReference>
<dbReference type="Proteomes" id="UP000241421">
    <property type="component" value="Unassembled WGS sequence"/>
</dbReference>
<evidence type="ECO:0000259" key="1">
    <source>
        <dbReference type="Pfam" id="PF01872"/>
    </source>
</evidence>
<feature type="domain" description="Bacterial bifunctional deaminase-reductase C-terminal" evidence="1">
    <location>
        <begin position="4"/>
        <end position="176"/>
    </location>
</feature>
<dbReference type="InterPro" id="IPR050765">
    <property type="entry name" value="Riboflavin_Biosynth_HTPR"/>
</dbReference>
<dbReference type="PANTHER" id="PTHR38011">
    <property type="entry name" value="DIHYDROFOLATE REDUCTASE FAMILY PROTEIN (AFU_ORTHOLOGUE AFUA_8G06820)"/>
    <property type="match status" value="1"/>
</dbReference>
<dbReference type="Gene3D" id="3.40.430.10">
    <property type="entry name" value="Dihydrofolate Reductase, subunit A"/>
    <property type="match status" value="1"/>
</dbReference>